<organism evidence="1 2">
    <name type="scientific">Halalkalicoccus paucihalophilus</name>
    <dbReference type="NCBI Taxonomy" id="1008153"/>
    <lineage>
        <taxon>Archaea</taxon>
        <taxon>Methanobacteriati</taxon>
        <taxon>Methanobacteriota</taxon>
        <taxon>Stenosarchaea group</taxon>
        <taxon>Halobacteria</taxon>
        <taxon>Halobacteriales</taxon>
        <taxon>Halococcaceae</taxon>
        <taxon>Halalkalicoccus</taxon>
    </lineage>
</organism>
<evidence type="ECO:0000313" key="1">
    <source>
        <dbReference type="EMBL" id="KYH24766.1"/>
    </source>
</evidence>
<sequence>MIDVVLLGIFDDYLAWSTDLNGSLNGHIVVGSVIFSLLEQFFSFFTLSVIETFSPTSLNPTIGTICRIKDVEDGDFGIRILL</sequence>
<name>A0A151AAN7_9EURY</name>
<keyword evidence="2" id="KW-1185">Reference proteome</keyword>
<accession>A0A151AAN7</accession>
<gene>
    <name evidence="1" type="ORF">HAPAU_31430</name>
</gene>
<comment type="caution">
    <text evidence="1">The sequence shown here is derived from an EMBL/GenBank/DDBJ whole genome shotgun (WGS) entry which is preliminary data.</text>
</comment>
<dbReference type="Proteomes" id="UP000075321">
    <property type="component" value="Unassembled WGS sequence"/>
</dbReference>
<protein>
    <submittedName>
        <fullName evidence="1">Uncharacterized protein</fullName>
    </submittedName>
</protein>
<dbReference type="AlphaFoldDB" id="A0A151AAN7"/>
<proteinExistence type="predicted"/>
<evidence type="ECO:0000313" key="2">
    <source>
        <dbReference type="Proteomes" id="UP000075321"/>
    </source>
</evidence>
<reference evidence="1 2" key="1">
    <citation type="submission" date="2016-02" db="EMBL/GenBank/DDBJ databases">
        <title>Genome sequence of Halalkalicoccus paucihalophilus DSM 24557.</title>
        <authorList>
            <person name="Poehlein A."/>
            <person name="Daniel R."/>
        </authorList>
    </citation>
    <scope>NUCLEOTIDE SEQUENCE [LARGE SCALE GENOMIC DNA]</scope>
    <source>
        <strain evidence="1 2">DSM 24557</strain>
    </source>
</reference>
<dbReference type="EMBL" id="LTAZ01000012">
    <property type="protein sequence ID" value="KYH24766.1"/>
    <property type="molecule type" value="Genomic_DNA"/>
</dbReference>